<dbReference type="NCBIfam" id="NF001399">
    <property type="entry name" value="PRK00283.1"/>
    <property type="match status" value="1"/>
</dbReference>
<dbReference type="GO" id="GO:0007059">
    <property type="term" value="P:chromosome segregation"/>
    <property type="evidence" value="ECO:0007669"/>
    <property type="project" value="UniProtKB-UniRule"/>
</dbReference>
<dbReference type="GO" id="GO:0003677">
    <property type="term" value="F:DNA binding"/>
    <property type="evidence" value="ECO:0007669"/>
    <property type="project" value="UniProtKB-UniRule"/>
</dbReference>
<evidence type="ECO:0000256" key="9">
    <source>
        <dbReference type="ARBA" id="ARBA00023172"/>
    </source>
</evidence>
<feature type="active site" evidence="11">
    <location>
        <position position="171"/>
    </location>
</feature>
<reference evidence="14 15" key="1">
    <citation type="submission" date="2019-11" db="EMBL/GenBank/DDBJ databases">
        <title>Characterisation of Fundicoccus ignavus gen. nov. sp. nov., a novel genus of the family Aerococcaceae isolated from bulk tank milk.</title>
        <authorList>
            <person name="Siebert A."/>
            <person name="Huptas C."/>
            <person name="Wenning M."/>
            <person name="Scherer S."/>
            <person name="Doll E.V."/>
        </authorList>
    </citation>
    <scope>NUCLEOTIDE SEQUENCE [LARGE SCALE GENOMIC DNA]</scope>
    <source>
        <strain evidence="14 15">WS4759</strain>
    </source>
</reference>
<dbReference type="PROSITE" id="PS51900">
    <property type="entry name" value="CB"/>
    <property type="match status" value="1"/>
</dbReference>
<keyword evidence="10 11" id="KW-0131">Cell cycle</keyword>
<feature type="active site" evidence="11">
    <location>
        <position position="247"/>
    </location>
</feature>
<dbReference type="InterPro" id="IPR044068">
    <property type="entry name" value="CB"/>
</dbReference>
<dbReference type="Gene3D" id="1.10.150.130">
    <property type="match status" value="1"/>
</dbReference>
<dbReference type="NCBIfam" id="TIGR02225">
    <property type="entry name" value="recomb_XerD"/>
    <property type="match status" value="1"/>
</dbReference>
<dbReference type="Pfam" id="PF00589">
    <property type="entry name" value="Phage_integrase"/>
    <property type="match status" value="1"/>
</dbReference>
<dbReference type="InterPro" id="IPR002104">
    <property type="entry name" value="Integrase_catalytic"/>
</dbReference>
<evidence type="ECO:0000313" key="14">
    <source>
        <dbReference type="EMBL" id="MRI84834.1"/>
    </source>
</evidence>
<dbReference type="Proteomes" id="UP000430975">
    <property type="component" value="Unassembled WGS sequence"/>
</dbReference>
<evidence type="ECO:0000256" key="6">
    <source>
        <dbReference type="ARBA" id="ARBA00022829"/>
    </source>
</evidence>
<dbReference type="EMBL" id="WJQS01000002">
    <property type="protein sequence ID" value="MRI84834.1"/>
    <property type="molecule type" value="Genomic_DNA"/>
</dbReference>
<evidence type="ECO:0000256" key="10">
    <source>
        <dbReference type="ARBA" id="ARBA00023306"/>
    </source>
</evidence>
<comment type="function">
    <text evidence="11">Site-specific tyrosine recombinase, which acts by catalyzing the cutting and rejoining of the recombining DNA molecules. The XerC-XerD complex is essential to convert dimers of the bacterial chromosome into monomers to permit their segregation at cell division. It also contributes to the segregational stability of plasmids.</text>
</comment>
<dbReference type="NCBIfam" id="NF040815">
    <property type="entry name" value="recomb_XerA_Arch"/>
    <property type="match status" value="1"/>
</dbReference>
<dbReference type="AlphaFoldDB" id="A0A6I2GDX6"/>
<accession>A0A6I2GDX6</accession>
<keyword evidence="8 11" id="KW-0238">DNA-binding</keyword>
<evidence type="ECO:0000256" key="3">
    <source>
        <dbReference type="ARBA" id="ARBA00015810"/>
    </source>
</evidence>
<comment type="subcellular location">
    <subcellularLocation>
        <location evidence="1 11">Cytoplasm</location>
    </subcellularLocation>
</comment>
<dbReference type="InterPro" id="IPR013762">
    <property type="entry name" value="Integrase-like_cat_sf"/>
</dbReference>
<dbReference type="SUPFAM" id="SSF56349">
    <property type="entry name" value="DNA breaking-rejoining enzymes"/>
    <property type="match status" value="1"/>
</dbReference>
<comment type="caution">
    <text evidence="14">The sequence shown here is derived from an EMBL/GenBank/DDBJ whole genome shotgun (WGS) entry which is preliminary data.</text>
</comment>
<keyword evidence="6 11" id="KW-0159">Chromosome partition</keyword>
<feature type="active site" evidence="11">
    <location>
        <position position="147"/>
    </location>
</feature>
<dbReference type="InterPro" id="IPR011010">
    <property type="entry name" value="DNA_brk_join_enz"/>
</dbReference>
<keyword evidence="9 11" id="KW-0233">DNA recombination</keyword>
<dbReference type="Gene3D" id="1.10.443.10">
    <property type="entry name" value="Intergrase catalytic core"/>
    <property type="match status" value="1"/>
</dbReference>
<feature type="active site" evidence="11">
    <location>
        <position position="244"/>
    </location>
</feature>
<evidence type="ECO:0000256" key="5">
    <source>
        <dbReference type="ARBA" id="ARBA00022618"/>
    </source>
</evidence>
<comment type="similarity">
    <text evidence="2 11">Belongs to the 'phage' integrase family. XerD subfamily.</text>
</comment>
<evidence type="ECO:0000256" key="2">
    <source>
        <dbReference type="ARBA" id="ARBA00010450"/>
    </source>
</evidence>
<dbReference type="PANTHER" id="PTHR30349">
    <property type="entry name" value="PHAGE INTEGRASE-RELATED"/>
    <property type="match status" value="1"/>
</dbReference>
<name>A0A6I2GDX6_9LACT</name>
<dbReference type="GO" id="GO:0006313">
    <property type="term" value="P:DNA transposition"/>
    <property type="evidence" value="ECO:0007669"/>
    <property type="project" value="UniProtKB-UniRule"/>
</dbReference>
<gene>
    <name evidence="11 14" type="primary">xerD</name>
    <name evidence="14" type="ORF">GIY09_02830</name>
</gene>
<dbReference type="InterPro" id="IPR011932">
    <property type="entry name" value="Recomb_XerD"/>
</dbReference>
<keyword evidence="15" id="KW-1185">Reference proteome</keyword>
<dbReference type="GO" id="GO:0051301">
    <property type="term" value="P:cell division"/>
    <property type="evidence" value="ECO:0007669"/>
    <property type="project" value="UniProtKB-KW"/>
</dbReference>
<keyword evidence="5 11" id="KW-0132">Cell division</keyword>
<evidence type="ECO:0000256" key="11">
    <source>
        <dbReference type="HAMAP-Rule" id="MF_01807"/>
    </source>
</evidence>
<evidence type="ECO:0000259" key="13">
    <source>
        <dbReference type="PROSITE" id="PS51900"/>
    </source>
</evidence>
<comment type="subunit">
    <text evidence="11">Forms a cyclic heterotetrameric complex composed of two molecules of XerC and two molecules of XerD.</text>
</comment>
<dbReference type="PROSITE" id="PS51898">
    <property type="entry name" value="TYR_RECOMBINASE"/>
    <property type="match status" value="1"/>
</dbReference>
<dbReference type="GO" id="GO:0009037">
    <property type="term" value="F:tyrosine-based site-specific recombinase activity"/>
    <property type="evidence" value="ECO:0007669"/>
    <property type="project" value="UniProtKB-UniRule"/>
</dbReference>
<dbReference type="RefSeq" id="WP_153863174.1">
    <property type="nucleotide sequence ID" value="NZ_WJQS01000002.1"/>
</dbReference>
<evidence type="ECO:0000256" key="8">
    <source>
        <dbReference type="ARBA" id="ARBA00023125"/>
    </source>
</evidence>
<dbReference type="HAMAP" id="MF_01807">
    <property type="entry name" value="Recomb_XerD"/>
    <property type="match status" value="1"/>
</dbReference>
<dbReference type="Pfam" id="PF02899">
    <property type="entry name" value="Phage_int_SAM_1"/>
    <property type="match status" value="1"/>
</dbReference>
<dbReference type="InterPro" id="IPR050090">
    <property type="entry name" value="Tyrosine_recombinase_XerCD"/>
</dbReference>
<feature type="domain" description="Core-binding (CB)" evidence="13">
    <location>
        <begin position="1"/>
        <end position="86"/>
    </location>
</feature>
<dbReference type="InterPro" id="IPR004107">
    <property type="entry name" value="Integrase_SAM-like_N"/>
</dbReference>
<proteinExistence type="inferred from homology"/>
<evidence type="ECO:0000259" key="12">
    <source>
        <dbReference type="PROSITE" id="PS51898"/>
    </source>
</evidence>
<feature type="domain" description="Tyr recombinase" evidence="12">
    <location>
        <begin position="107"/>
        <end position="292"/>
    </location>
</feature>
<dbReference type="PANTHER" id="PTHR30349:SF81">
    <property type="entry name" value="TYROSINE RECOMBINASE XERC"/>
    <property type="match status" value="1"/>
</dbReference>
<keyword evidence="4 11" id="KW-0963">Cytoplasm</keyword>
<evidence type="ECO:0000256" key="4">
    <source>
        <dbReference type="ARBA" id="ARBA00022490"/>
    </source>
</evidence>
<dbReference type="HAMAP" id="MF_01808">
    <property type="entry name" value="Recomb_XerC_XerD"/>
    <property type="match status" value="1"/>
</dbReference>
<feature type="active site" evidence="11">
    <location>
        <position position="270"/>
    </location>
</feature>
<dbReference type="GO" id="GO:0005737">
    <property type="term" value="C:cytoplasm"/>
    <property type="evidence" value="ECO:0007669"/>
    <property type="project" value="UniProtKB-SubCell"/>
</dbReference>
<keyword evidence="7 11" id="KW-0229">DNA integration</keyword>
<evidence type="ECO:0000313" key="15">
    <source>
        <dbReference type="Proteomes" id="UP000430975"/>
    </source>
</evidence>
<dbReference type="InterPro" id="IPR010998">
    <property type="entry name" value="Integrase_recombinase_N"/>
</dbReference>
<protein>
    <recommendedName>
        <fullName evidence="3 11">Tyrosine recombinase XerD</fullName>
    </recommendedName>
</protein>
<dbReference type="CDD" id="cd00798">
    <property type="entry name" value="INT_XerDC_C"/>
    <property type="match status" value="1"/>
</dbReference>
<sequence length="298" mass="34388">MFDDLIDEFSRYLLIDQGKAENTIKSYRQDLTKFTNFLEKHSMTNIEEVDQQTIRLFLAYLRESGYAASTTSRIISTLKKLFVYLLKEGRVELNPLALIQSPKKVHRLPKVLNMQQVDALLNAPDTTTSWGLRDRAVLEVMYATGLRVSELIGLTIDELHLDLGFLQTIGKGNKERIVPLGEEAEYWMSEYLTLIRPSFAQKSKQPSSVVFLTERGNAFTRQGIWKNLKKYVALANIDFEVSPHMLRHSFATHLLENGADLRMVQELLGHSDISTTQIYTHITQQRLQKVYRKYFPRA</sequence>
<dbReference type="InterPro" id="IPR023009">
    <property type="entry name" value="Tyrosine_recombinase_XerC/XerD"/>
</dbReference>
<organism evidence="14 15">
    <name type="scientific">Fundicoccus ignavus</name>
    <dbReference type="NCBI Taxonomy" id="2664442"/>
    <lineage>
        <taxon>Bacteria</taxon>
        <taxon>Bacillati</taxon>
        <taxon>Bacillota</taxon>
        <taxon>Bacilli</taxon>
        <taxon>Lactobacillales</taxon>
        <taxon>Aerococcaceae</taxon>
        <taxon>Fundicoccus</taxon>
    </lineage>
</organism>
<evidence type="ECO:0000256" key="7">
    <source>
        <dbReference type="ARBA" id="ARBA00022908"/>
    </source>
</evidence>
<evidence type="ECO:0000256" key="1">
    <source>
        <dbReference type="ARBA" id="ARBA00004496"/>
    </source>
</evidence>
<feature type="active site" description="O-(3'-phospho-DNA)-tyrosine intermediate" evidence="11">
    <location>
        <position position="279"/>
    </location>
</feature>